<reference evidence="3" key="1">
    <citation type="submission" date="2013-12" db="EMBL/GenBank/DDBJ databases">
        <authorList>
            <person name="Aslett M."/>
        </authorList>
    </citation>
    <scope>NUCLEOTIDE SEQUENCE [LARGE SCALE GENOMIC DNA]</scope>
    <source>
        <strain evidence="3">Lindley</strain>
    </source>
</reference>
<keyword evidence="3" id="KW-1185">Reference proteome</keyword>
<evidence type="ECO:0000313" key="4">
    <source>
        <dbReference type="WBParaSite" id="GPLIN_001307400"/>
    </source>
</evidence>
<dbReference type="AlphaFoldDB" id="A0A183CJL8"/>
<dbReference type="Proteomes" id="UP000050741">
    <property type="component" value="Unassembled WGS sequence"/>
</dbReference>
<dbReference type="CDD" id="cd01217">
    <property type="entry name" value="PTB_CG12581"/>
    <property type="match status" value="1"/>
</dbReference>
<reference evidence="4" key="3">
    <citation type="submission" date="2016-06" db="UniProtKB">
        <authorList>
            <consortium name="WormBaseParasite"/>
        </authorList>
    </citation>
    <scope>IDENTIFICATION</scope>
</reference>
<feature type="domain" description="PID" evidence="2">
    <location>
        <begin position="24"/>
        <end position="192"/>
    </location>
</feature>
<protein>
    <submittedName>
        <fullName evidence="4">PID domain-containing protein</fullName>
    </submittedName>
</protein>
<dbReference type="PANTHER" id="PTHR21219:SF3">
    <property type="entry name" value="FI19613P1"/>
    <property type="match status" value="1"/>
</dbReference>
<feature type="region of interest" description="Disordered" evidence="1">
    <location>
        <begin position="470"/>
        <end position="504"/>
    </location>
</feature>
<sequence length="504" mass="55679">MATSSTCALGNGVPTDATVFHHSEPLCRCRVLYIGSAVPTITKDGLQGIQQPLKERYPATDNPDTKGIDSWLSVWSNGLLLEYVDGEQKMESAFFPIASLHYCAAVRYVNMTGFAVEGGGERFIPLDSPFAHIPDSPHPPMFAAIFRRTHGVKVLECHAFVCTNEKAANALVRCCFHAYAETNYLKAEEKLPTPPSQGNGLRAIKEPSRSESPSSDQNMSEQENGADGLVADWNDRAIGQKAWQRRQQNGELDSSSMSSGTFRQQHKGRKAGGGEGGGVLVPYEGRVGSRAEPRDFCDSMPRRRPPHGGAFFYAPMPHPQGMFPPPPSRPPPAAFLRPGAFSSAVPPHPHFMPPPFFPPQSHRFVPFGPPPPPPHFGRFGHPFSPHPFPPRMFFMPPPPSPFLGQTVRRKSPERSVPIITETVYDTFPRHHSRTTTTYEEPIYMPSSNGVQATYKPGSFSPELYEHYYETYNRQQQRTGGRKNVSRSNSDASECDESAAAHPPI</sequence>
<evidence type="ECO:0000313" key="3">
    <source>
        <dbReference type="Proteomes" id="UP000050741"/>
    </source>
</evidence>
<dbReference type="SMART" id="SM00462">
    <property type="entry name" value="PTB"/>
    <property type="match status" value="1"/>
</dbReference>
<feature type="region of interest" description="Disordered" evidence="1">
    <location>
        <begin position="190"/>
        <end position="224"/>
    </location>
</feature>
<dbReference type="WBParaSite" id="GPLIN_001307400">
    <property type="protein sequence ID" value="GPLIN_001307400"/>
    <property type="gene ID" value="GPLIN_001307400"/>
</dbReference>
<feature type="compositionally biased region" description="Polar residues" evidence="1">
    <location>
        <begin position="210"/>
        <end position="223"/>
    </location>
</feature>
<accession>A0A183CJL8</accession>
<proteinExistence type="predicted"/>
<feature type="compositionally biased region" description="Low complexity" evidence="1">
    <location>
        <begin position="487"/>
        <end position="504"/>
    </location>
</feature>
<name>A0A183CJL8_GLOPA</name>
<evidence type="ECO:0000259" key="2">
    <source>
        <dbReference type="SMART" id="SM00462"/>
    </source>
</evidence>
<organism evidence="3 4">
    <name type="scientific">Globodera pallida</name>
    <name type="common">Potato cyst nematode worm</name>
    <name type="synonym">Heterodera pallida</name>
    <dbReference type="NCBI Taxonomy" id="36090"/>
    <lineage>
        <taxon>Eukaryota</taxon>
        <taxon>Metazoa</taxon>
        <taxon>Ecdysozoa</taxon>
        <taxon>Nematoda</taxon>
        <taxon>Chromadorea</taxon>
        <taxon>Rhabditida</taxon>
        <taxon>Tylenchina</taxon>
        <taxon>Tylenchomorpha</taxon>
        <taxon>Tylenchoidea</taxon>
        <taxon>Heteroderidae</taxon>
        <taxon>Heteroderinae</taxon>
        <taxon>Globodera</taxon>
    </lineage>
</organism>
<dbReference type="InterPro" id="IPR006020">
    <property type="entry name" value="PTB/PI_dom"/>
</dbReference>
<dbReference type="PANTHER" id="PTHR21219">
    <property type="entry name" value="FI19613P1"/>
    <property type="match status" value="1"/>
</dbReference>
<evidence type="ECO:0000256" key="1">
    <source>
        <dbReference type="SAM" id="MobiDB-lite"/>
    </source>
</evidence>
<feature type="region of interest" description="Disordered" evidence="1">
    <location>
        <begin position="243"/>
        <end position="279"/>
    </location>
</feature>
<feature type="compositionally biased region" description="Polar residues" evidence="1">
    <location>
        <begin position="245"/>
        <end position="263"/>
    </location>
</feature>
<reference evidence="3" key="2">
    <citation type="submission" date="2014-05" db="EMBL/GenBank/DDBJ databases">
        <title>The genome and life-stage specific transcriptomes of Globodera pallida elucidate key aspects of plant parasitism by a cyst nematode.</title>
        <authorList>
            <person name="Cotton J.A."/>
            <person name="Lilley C.J."/>
            <person name="Jones L.M."/>
            <person name="Kikuchi T."/>
            <person name="Reid A.J."/>
            <person name="Thorpe P."/>
            <person name="Tsai I.J."/>
            <person name="Beasley H."/>
            <person name="Blok V."/>
            <person name="Cock P.J.A."/>
            <person name="Van den Akker S.E."/>
            <person name="Holroyd N."/>
            <person name="Hunt M."/>
            <person name="Mantelin S."/>
            <person name="Naghra H."/>
            <person name="Pain A."/>
            <person name="Palomares-Rius J.E."/>
            <person name="Zarowiecki M."/>
            <person name="Berriman M."/>
            <person name="Jones J.T."/>
            <person name="Urwin P.E."/>
        </authorList>
    </citation>
    <scope>NUCLEOTIDE SEQUENCE [LARGE SCALE GENOMIC DNA]</scope>
    <source>
        <strain evidence="3">Lindley</strain>
    </source>
</reference>
<dbReference type="SUPFAM" id="SSF50729">
    <property type="entry name" value="PH domain-like"/>
    <property type="match status" value="1"/>
</dbReference>